<dbReference type="OrthoDB" id="10264449at2759"/>
<gene>
    <name evidence="2" type="ORF">BT63DRAFT_459017</name>
</gene>
<organism evidence="2 3">
    <name type="scientific">Microthyrium microscopicum</name>
    <dbReference type="NCBI Taxonomy" id="703497"/>
    <lineage>
        <taxon>Eukaryota</taxon>
        <taxon>Fungi</taxon>
        <taxon>Dikarya</taxon>
        <taxon>Ascomycota</taxon>
        <taxon>Pezizomycotina</taxon>
        <taxon>Dothideomycetes</taxon>
        <taxon>Dothideomycetes incertae sedis</taxon>
        <taxon>Microthyriales</taxon>
        <taxon>Microthyriaceae</taxon>
        <taxon>Microthyrium</taxon>
    </lineage>
</organism>
<feature type="signal peptide" evidence="1">
    <location>
        <begin position="1"/>
        <end position="19"/>
    </location>
</feature>
<sequence length="205" mass="22186">MRSSLILTLTSFSASIAAAASIQCSATNQTTACLCAPNQAKTTYPNKCQISEVFGYLADGNFTAFLSKVSPTVNWTIMGTHPLAGTYTNRTIFAIDALQRLSNTLQSTAGTTPLTLTQIIGGGDEEWSVQELHGLGTCKNGLKYDNRFAWITRWSTEGIILQVRAYLDSALVHRAITENESKEYLYSDQRDVLQAGPSGIGCTSN</sequence>
<keyword evidence="1" id="KW-0732">Signal</keyword>
<name>A0A6A6U024_9PEZI</name>
<evidence type="ECO:0000256" key="1">
    <source>
        <dbReference type="SAM" id="SignalP"/>
    </source>
</evidence>
<proteinExistence type="predicted"/>
<reference evidence="2" key="1">
    <citation type="journal article" date="2020" name="Stud. Mycol.">
        <title>101 Dothideomycetes genomes: a test case for predicting lifestyles and emergence of pathogens.</title>
        <authorList>
            <person name="Haridas S."/>
            <person name="Albert R."/>
            <person name="Binder M."/>
            <person name="Bloem J."/>
            <person name="Labutti K."/>
            <person name="Salamov A."/>
            <person name="Andreopoulos B."/>
            <person name="Baker S."/>
            <person name="Barry K."/>
            <person name="Bills G."/>
            <person name="Bluhm B."/>
            <person name="Cannon C."/>
            <person name="Castanera R."/>
            <person name="Culley D."/>
            <person name="Daum C."/>
            <person name="Ezra D."/>
            <person name="Gonzalez J."/>
            <person name="Henrissat B."/>
            <person name="Kuo A."/>
            <person name="Liang C."/>
            <person name="Lipzen A."/>
            <person name="Lutzoni F."/>
            <person name="Magnuson J."/>
            <person name="Mondo S."/>
            <person name="Nolan M."/>
            <person name="Ohm R."/>
            <person name="Pangilinan J."/>
            <person name="Park H.-J."/>
            <person name="Ramirez L."/>
            <person name="Alfaro M."/>
            <person name="Sun H."/>
            <person name="Tritt A."/>
            <person name="Yoshinaga Y."/>
            <person name="Zwiers L.-H."/>
            <person name="Turgeon B."/>
            <person name="Goodwin S."/>
            <person name="Spatafora J."/>
            <person name="Crous P."/>
            <person name="Grigoriev I."/>
        </authorList>
    </citation>
    <scope>NUCLEOTIDE SEQUENCE</scope>
    <source>
        <strain evidence="2">CBS 115976</strain>
    </source>
</reference>
<keyword evidence="3" id="KW-1185">Reference proteome</keyword>
<dbReference type="SUPFAM" id="SSF54427">
    <property type="entry name" value="NTF2-like"/>
    <property type="match status" value="1"/>
</dbReference>
<evidence type="ECO:0000313" key="3">
    <source>
        <dbReference type="Proteomes" id="UP000799302"/>
    </source>
</evidence>
<dbReference type="AlphaFoldDB" id="A0A6A6U024"/>
<dbReference type="EMBL" id="MU004240">
    <property type="protein sequence ID" value="KAF2665442.1"/>
    <property type="molecule type" value="Genomic_DNA"/>
</dbReference>
<dbReference type="PANTHER" id="PTHR41252">
    <property type="entry name" value="BLR2505 PROTEIN"/>
    <property type="match status" value="1"/>
</dbReference>
<accession>A0A6A6U024</accession>
<feature type="chain" id="PRO_5025395522" description="SnoaL-like domain-containing protein" evidence="1">
    <location>
        <begin position="20"/>
        <end position="205"/>
    </location>
</feature>
<protein>
    <recommendedName>
        <fullName evidence="4">SnoaL-like domain-containing protein</fullName>
    </recommendedName>
</protein>
<dbReference type="Gene3D" id="3.10.450.50">
    <property type="match status" value="1"/>
</dbReference>
<dbReference type="InterPro" id="IPR032710">
    <property type="entry name" value="NTF2-like_dom_sf"/>
</dbReference>
<dbReference type="PANTHER" id="PTHR41252:SF1">
    <property type="entry name" value="BLR2505 PROTEIN"/>
    <property type="match status" value="1"/>
</dbReference>
<dbReference type="Proteomes" id="UP000799302">
    <property type="component" value="Unassembled WGS sequence"/>
</dbReference>
<evidence type="ECO:0000313" key="2">
    <source>
        <dbReference type="EMBL" id="KAF2665442.1"/>
    </source>
</evidence>
<evidence type="ECO:0008006" key="4">
    <source>
        <dbReference type="Google" id="ProtNLM"/>
    </source>
</evidence>